<feature type="region of interest" description="Disordered" evidence="1">
    <location>
        <begin position="39"/>
        <end position="136"/>
    </location>
</feature>
<dbReference type="AlphaFoldDB" id="A0A6B3C3W5"/>
<organism evidence="3">
    <name type="scientific">Streptomyces sp. SID12501</name>
    <dbReference type="NCBI Taxonomy" id="2706042"/>
    <lineage>
        <taxon>Bacteria</taxon>
        <taxon>Bacillati</taxon>
        <taxon>Actinomycetota</taxon>
        <taxon>Actinomycetes</taxon>
        <taxon>Kitasatosporales</taxon>
        <taxon>Streptomycetaceae</taxon>
        <taxon>Streptomyces</taxon>
    </lineage>
</organism>
<feature type="compositionally biased region" description="Low complexity" evidence="1">
    <location>
        <begin position="39"/>
        <end position="55"/>
    </location>
</feature>
<keyword evidence="2" id="KW-1133">Transmembrane helix</keyword>
<comment type="caution">
    <text evidence="3">The sequence shown here is derived from an EMBL/GenBank/DDBJ whole genome shotgun (WGS) entry which is preliminary data.</text>
</comment>
<protein>
    <submittedName>
        <fullName evidence="3">Uncharacterized protein</fullName>
    </submittedName>
</protein>
<feature type="transmembrane region" description="Helical" evidence="2">
    <location>
        <begin position="17"/>
        <end position="36"/>
    </location>
</feature>
<feature type="compositionally biased region" description="Basic and acidic residues" evidence="1">
    <location>
        <begin position="76"/>
        <end position="86"/>
    </location>
</feature>
<dbReference type="RefSeq" id="WP_164321393.1">
    <property type="nucleotide sequence ID" value="NZ_JAAGLU010000038.1"/>
</dbReference>
<evidence type="ECO:0000313" key="3">
    <source>
        <dbReference type="EMBL" id="NEC91022.1"/>
    </source>
</evidence>
<name>A0A6B3C3W5_9ACTN</name>
<sequence length="136" mass="13581">MVRFTHTVPGTRDPGPGLVWAVLVAVLVALLGPSVLGSEHPRVPGGAVAAAEAVPTQGEPYADNADPDDSTAAVRGHRDATGERHAPPVSAPGASHGTATGPLQPARAPLSAVDPPASEQPAIRHGVRAPPSLSGI</sequence>
<keyword evidence="2" id="KW-0812">Transmembrane</keyword>
<evidence type="ECO:0000256" key="1">
    <source>
        <dbReference type="SAM" id="MobiDB-lite"/>
    </source>
</evidence>
<accession>A0A6B3C3W5</accession>
<reference evidence="3" key="1">
    <citation type="submission" date="2020-01" db="EMBL/GenBank/DDBJ databases">
        <title>Insect and environment-associated Actinomycetes.</title>
        <authorList>
            <person name="Currrie C."/>
            <person name="Chevrette M."/>
            <person name="Carlson C."/>
            <person name="Stubbendieck R."/>
            <person name="Wendt-Pienkowski E."/>
        </authorList>
    </citation>
    <scope>NUCLEOTIDE SEQUENCE</scope>
    <source>
        <strain evidence="3">SID12501</strain>
    </source>
</reference>
<dbReference type="EMBL" id="JAAGLU010000038">
    <property type="protein sequence ID" value="NEC91022.1"/>
    <property type="molecule type" value="Genomic_DNA"/>
</dbReference>
<evidence type="ECO:0000256" key="2">
    <source>
        <dbReference type="SAM" id="Phobius"/>
    </source>
</evidence>
<proteinExistence type="predicted"/>
<gene>
    <name evidence="3" type="ORF">G3I71_35655</name>
</gene>
<keyword evidence="2" id="KW-0472">Membrane</keyword>